<comment type="caution">
    <text evidence="2">The sequence shown here is derived from an EMBL/GenBank/DDBJ whole genome shotgun (WGS) entry which is preliminary data.</text>
</comment>
<organism evidence="2 3">
    <name type="scientific">Ceratobasidium theobromae</name>
    <dbReference type="NCBI Taxonomy" id="1582974"/>
    <lineage>
        <taxon>Eukaryota</taxon>
        <taxon>Fungi</taxon>
        <taxon>Dikarya</taxon>
        <taxon>Basidiomycota</taxon>
        <taxon>Agaricomycotina</taxon>
        <taxon>Agaricomycetes</taxon>
        <taxon>Cantharellales</taxon>
        <taxon>Ceratobasidiaceae</taxon>
        <taxon>Ceratobasidium</taxon>
    </lineage>
</organism>
<feature type="region of interest" description="Disordered" evidence="1">
    <location>
        <begin position="1198"/>
        <end position="1217"/>
    </location>
</feature>
<feature type="compositionally biased region" description="Polar residues" evidence="1">
    <location>
        <begin position="1494"/>
        <end position="1503"/>
    </location>
</feature>
<accession>A0A5N5QSC3</accession>
<feature type="region of interest" description="Disordered" evidence="1">
    <location>
        <begin position="1435"/>
        <end position="1546"/>
    </location>
</feature>
<gene>
    <name evidence="2" type="ORF">CTheo_2535</name>
</gene>
<feature type="compositionally biased region" description="Acidic residues" evidence="1">
    <location>
        <begin position="1525"/>
        <end position="1535"/>
    </location>
</feature>
<feature type="compositionally biased region" description="Polar residues" evidence="1">
    <location>
        <begin position="1514"/>
        <end position="1524"/>
    </location>
</feature>
<dbReference type="OrthoDB" id="2591260at2759"/>
<feature type="compositionally biased region" description="Low complexity" evidence="1">
    <location>
        <begin position="280"/>
        <end position="291"/>
    </location>
</feature>
<feature type="region of interest" description="Disordered" evidence="1">
    <location>
        <begin position="1367"/>
        <end position="1391"/>
    </location>
</feature>
<evidence type="ECO:0000313" key="2">
    <source>
        <dbReference type="EMBL" id="KAB5594066.1"/>
    </source>
</evidence>
<dbReference type="InterPro" id="IPR016024">
    <property type="entry name" value="ARM-type_fold"/>
</dbReference>
<feature type="compositionally biased region" description="Polar residues" evidence="1">
    <location>
        <begin position="1199"/>
        <end position="1217"/>
    </location>
</feature>
<feature type="region of interest" description="Disordered" evidence="1">
    <location>
        <begin position="280"/>
        <end position="302"/>
    </location>
</feature>
<feature type="compositionally biased region" description="Polar residues" evidence="1">
    <location>
        <begin position="1473"/>
        <end position="1483"/>
    </location>
</feature>
<dbReference type="EMBL" id="SSOP01000026">
    <property type="protein sequence ID" value="KAB5594066.1"/>
    <property type="molecule type" value="Genomic_DNA"/>
</dbReference>
<dbReference type="SUPFAM" id="SSF48371">
    <property type="entry name" value="ARM repeat"/>
    <property type="match status" value="1"/>
</dbReference>
<reference evidence="2 3" key="1">
    <citation type="journal article" date="2019" name="Fungal Biol. Biotechnol.">
        <title>Draft genome sequence of fastidious pathogen Ceratobasidium theobromae, which causes vascular-streak dieback in Theobroma cacao.</title>
        <authorList>
            <person name="Ali S.S."/>
            <person name="Asman A."/>
            <person name="Shao J."/>
            <person name="Firmansyah A.P."/>
            <person name="Susilo A.W."/>
            <person name="Rosmana A."/>
            <person name="McMahon P."/>
            <person name="Junaid M."/>
            <person name="Guest D."/>
            <person name="Kheng T.Y."/>
            <person name="Meinhardt L.W."/>
            <person name="Bailey B.A."/>
        </authorList>
    </citation>
    <scope>NUCLEOTIDE SEQUENCE [LARGE SCALE GENOMIC DNA]</scope>
    <source>
        <strain evidence="2 3">CT2</strain>
    </source>
</reference>
<name>A0A5N5QSC3_9AGAM</name>
<keyword evidence="3" id="KW-1185">Reference proteome</keyword>
<feature type="compositionally biased region" description="Acidic residues" evidence="1">
    <location>
        <begin position="1382"/>
        <end position="1391"/>
    </location>
</feature>
<sequence>MSALLTPPMSSRPSEKENVPFAQSPTSPKILREAFQPSPRPPVSPQRVKWSPRAPVSPRSSPNRSRGHLRPSNLHPPSLLSKPRTQRVSFAQKDSHHLYTTPLRALPSYSSRPPLFVAARSILKSKTPERVVLPQQQEVPKPRGREMTPTPDNPLHCATYLTSPMSTIVTSVSVTPSPNRIDGEFGDTYGPLPMSLHDLAEAYTLLLARLRLQAMTVGPDGSPTEVEISSDLPLLEPIQQHHSELATALARDVGRALIRPSSFSTYNAYQPNEVDEWSSDYSSDVFGSSSPPGSPSGPTQKRGLTAAEVKYARDLSLVSQSAIRVMAVIFHEPAISSHFTDEELVEMLKVLISIPNTMPLPTPNPRKTHTAALWALQMVRLPLSIMQLPGIIDSLLEALQMAVQGKLGREGKKGSTSEGLTAVQFLATHYPSIMGPLLPTLIEDIIRCLASPMMLVRQRAALSLGGIVQGLFDWEAEEEVSAADSEKPLDLSRIHDVRKAISEALVEAFDLQKNSKNAAMLKTIKEILSQFSPDSTPAAVRAGDTPHWALSVLASLITLLERNFFMCGAVHTAVVTCARIVLNSKKAAIRAAGGLLWSCVVWSWKRFDTHDPSRGESDESLTNEKIMAQVVVEHVGFGVVASLMATLDRADAVKSRRVRRIARSVRNMIEENVTGAPELLARLLSNEDVPSTATPMSIDHKLVPTNLLTQQLMGADIKTLGIAVNSSVAQGIKSEDIRPLTMDERVAEWTVIFTAWKHFPSTLPMTNDGEPAEILLTTWRAILLATTNVKDHIPCFVAIAEALTAFANSKHSDPQQTALTLTFVRRLWAIVHEVFYNPLSSNTLLADFSADLIQTLGHRPPDLSRKLVRDAWVTLLTEVLASGTLDSAETLCDVLPAALWGSVYAGIINKYAEEPNLEGGLVLCGVPFNENSDWNLSEDDWNAWSNLARALVINEGEQVFSSLLTMLGAGQMTSAVSTLRPISILLSFPELPTSEMDATFLSLLGMANDRLRAQYGSTSPAISDAALELIAALKNLITPHPSCLEIIESVQSGMQLWIEDEKLLLEDHEFNDGPIMFYAHAMQGLTAVPDELLDIGKLAPFLASAFNRIPPPGAGPLAFSLFWNQKFAKREPPKEGYPEILKPCLRGILNVQELIEGGISLGTDLGDESQPIEKMPTPAAVCETQVEGSVATEQIGENADTSMESANTSGESTSTEGEVIQSSVEEIDQLADDVVEETIVYEPPTRPKTPALTSVRPLLDTLSQPDSVPQTRTESVCESPRKRKYEDAIPPSKRPKGLFIADPEIESLPILRFPMPARRPSSPSLIEDSVFGSPSKYDIPPPAWSPTGSLKPLPSVSSPKLYSKKVVTPEEAAANESGTTDELGDESTEDTTVDLSDLVDNGLADLLDITMSLPTRKKRMTMVVEVPRVQDVLKRWSSDMGGAPTSTPKREKAGLPERVHRTRSWSKAPAAGNASSIYESTPSRRPLKRRRSNQENVGDNSIEFTGFVLKKQPETNTPKSSGQPEDSDLESEEEMTPSLRRVRSMPLSKSSLDVDLKTVGRVASLAAARTAATPQAELKSPAEPVARSASLEALMVDAEALAQLDIKELLRQQEMLAAMREQVAKALALKQVQDAQC</sequence>
<dbReference type="Gene3D" id="1.25.10.10">
    <property type="entry name" value="Leucine-rich Repeat Variant"/>
    <property type="match status" value="1"/>
</dbReference>
<feature type="compositionally biased region" description="Polar residues" evidence="1">
    <location>
        <begin position="1261"/>
        <end position="1276"/>
    </location>
</feature>
<feature type="region of interest" description="Disordered" evidence="1">
    <location>
        <begin position="1"/>
        <end position="95"/>
    </location>
</feature>
<feature type="compositionally biased region" description="Low complexity" evidence="1">
    <location>
        <begin position="45"/>
        <end position="64"/>
    </location>
</feature>
<protein>
    <submittedName>
        <fullName evidence="2">Titin</fullName>
    </submittedName>
</protein>
<feature type="region of interest" description="Disordered" evidence="1">
    <location>
        <begin position="1261"/>
        <end position="1297"/>
    </location>
</feature>
<dbReference type="InterPro" id="IPR011989">
    <property type="entry name" value="ARM-like"/>
</dbReference>
<dbReference type="Proteomes" id="UP000383932">
    <property type="component" value="Unassembled WGS sequence"/>
</dbReference>
<feature type="compositionally biased region" description="Basic and acidic residues" evidence="1">
    <location>
        <begin position="1448"/>
        <end position="1459"/>
    </location>
</feature>
<evidence type="ECO:0000256" key="1">
    <source>
        <dbReference type="SAM" id="MobiDB-lite"/>
    </source>
</evidence>
<evidence type="ECO:0000313" key="3">
    <source>
        <dbReference type="Proteomes" id="UP000383932"/>
    </source>
</evidence>
<proteinExistence type="predicted"/>